<feature type="domain" description="Peptidase M41" evidence="1">
    <location>
        <begin position="2"/>
        <end position="78"/>
    </location>
</feature>
<proteinExistence type="predicted"/>
<dbReference type="PANTHER" id="PTHR23076:SF110">
    <property type="entry name" value="INACTIVE ATP-DEPENDENT ZINC METALLOPROTEASE FTSHI 3, CHLOROPLASTIC-RELATED"/>
    <property type="match status" value="1"/>
</dbReference>
<evidence type="ECO:0000313" key="3">
    <source>
        <dbReference type="Proteomes" id="UP000592820"/>
    </source>
</evidence>
<comment type="caution">
    <text evidence="2">The sequence shown here is derived from an EMBL/GenBank/DDBJ whole genome shotgun (WGS) entry which is preliminary data.</text>
</comment>
<dbReference type="GO" id="GO:0004176">
    <property type="term" value="F:ATP-dependent peptidase activity"/>
    <property type="evidence" value="ECO:0007669"/>
    <property type="project" value="InterPro"/>
</dbReference>
<dbReference type="GO" id="GO:0006508">
    <property type="term" value="P:proteolysis"/>
    <property type="evidence" value="ECO:0007669"/>
    <property type="project" value="UniProtKB-KW"/>
</dbReference>
<keyword evidence="2" id="KW-0645">Protease</keyword>
<dbReference type="InterPro" id="IPR000642">
    <property type="entry name" value="Peptidase_M41"/>
</dbReference>
<keyword evidence="2" id="KW-0378">Hydrolase</keyword>
<dbReference type="GO" id="GO:0005524">
    <property type="term" value="F:ATP binding"/>
    <property type="evidence" value="ECO:0007669"/>
    <property type="project" value="InterPro"/>
</dbReference>
<dbReference type="Proteomes" id="UP000592820">
    <property type="component" value="Unassembled WGS sequence"/>
</dbReference>
<dbReference type="Pfam" id="PF01434">
    <property type="entry name" value="Peptidase_M41"/>
    <property type="match status" value="1"/>
</dbReference>
<evidence type="ECO:0000259" key="1">
    <source>
        <dbReference type="Pfam" id="PF01434"/>
    </source>
</evidence>
<protein>
    <submittedName>
        <fullName evidence="2">ATP-dependent Zn protease</fullName>
    </submittedName>
</protein>
<gene>
    <name evidence="2" type="ORF">HDG41_003829</name>
</gene>
<dbReference type="PANTHER" id="PTHR23076">
    <property type="entry name" value="METALLOPROTEASE M41 FTSH"/>
    <property type="match status" value="1"/>
</dbReference>
<organism evidence="2 3">
    <name type="scientific">Paraburkholderia youngii</name>
    <dbReference type="NCBI Taxonomy" id="2782701"/>
    <lineage>
        <taxon>Bacteria</taxon>
        <taxon>Pseudomonadati</taxon>
        <taxon>Pseudomonadota</taxon>
        <taxon>Betaproteobacteria</taxon>
        <taxon>Burkholderiales</taxon>
        <taxon>Burkholderiaceae</taxon>
        <taxon>Paraburkholderia</taxon>
    </lineage>
</organism>
<evidence type="ECO:0000313" key="2">
    <source>
        <dbReference type="EMBL" id="MBB5401746.1"/>
    </source>
</evidence>
<dbReference type="InterPro" id="IPR037219">
    <property type="entry name" value="Peptidase_M41-like"/>
</dbReference>
<dbReference type="Gene3D" id="1.20.58.760">
    <property type="entry name" value="Peptidase M41"/>
    <property type="match status" value="1"/>
</dbReference>
<dbReference type="EMBL" id="JACHDE010000006">
    <property type="protein sequence ID" value="MBB5401746.1"/>
    <property type="molecule type" value="Genomic_DNA"/>
</dbReference>
<accession>A0A7W8P315</accession>
<name>A0A7W8P315_9BURK</name>
<reference evidence="2 3" key="1">
    <citation type="submission" date="2020-08" db="EMBL/GenBank/DDBJ databases">
        <title>Genomic Encyclopedia of Type Strains, Phase IV (KMG-V): Genome sequencing to study the core and pangenomes of soil and plant-associated prokaryotes.</title>
        <authorList>
            <person name="Whitman W."/>
        </authorList>
    </citation>
    <scope>NUCLEOTIDE SEQUENCE [LARGE SCALE GENOMIC DNA]</scope>
    <source>
        <strain evidence="2 3">JPY162</strain>
    </source>
</reference>
<sequence>MLEQVTIMPRGCALGVALITKAQDKHLYRETEIRNEVEVLLGGRNAEILMFAEASSGAASDLQEASRIGLDMVSKFEWRSCTSPFRINKHLGVHEPTRFIHVQPNESVTRDAIA</sequence>
<dbReference type="GO" id="GO:0004222">
    <property type="term" value="F:metalloendopeptidase activity"/>
    <property type="evidence" value="ECO:0007669"/>
    <property type="project" value="InterPro"/>
</dbReference>
<dbReference type="AlphaFoldDB" id="A0A7W8P315"/>
<dbReference type="SUPFAM" id="SSF140990">
    <property type="entry name" value="FtsH protease domain-like"/>
    <property type="match status" value="1"/>
</dbReference>